<evidence type="ECO:0000313" key="2">
    <source>
        <dbReference type="EMBL" id="MBB4276621.1"/>
    </source>
</evidence>
<feature type="domain" description="Pyruvate carboxyltransferase" evidence="1">
    <location>
        <begin position="1"/>
        <end position="54"/>
    </location>
</feature>
<dbReference type="AlphaFoldDB" id="A0A7W6WFV0"/>
<dbReference type="EMBL" id="JACIGM010000009">
    <property type="protein sequence ID" value="MBB4276621.1"/>
    <property type="molecule type" value="Genomic_DNA"/>
</dbReference>
<reference evidence="2 3" key="1">
    <citation type="submission" date="2020-08" db="EMBL/GenBank/DDBJ databases">
        <title>Genomic Encyclopedia of Type Strains, Phase IV (KMG-V): Genome sequencing to study the core and pangenomes of soil and plant-associated prokaryotes.</title>
        <authorList>
            <person name="Whitman W."/>
        </authorList>
    </citation>
    <scope>NUCLEOTIDE SEQUENCE [LARGE SCALE GENOMIC DNA]</scope>
    <source>
        <strain evidence="2 3">SEMIA 402</strain>
    </source>
</reference>
<dbReference type="InterPro" id="IPR013785">
    <property type="entry name" value="Aldolase_TIM"/>
</dbReference>
<accession>A0A7W6WFV0</accession>
<proteinExistence type="predicted"/>
<comment type="caution">
    <text evidence="2">The sequence shown here is derived from an EMBL/GenBank/DDBJ whole genome shotgun (WGS) entry which is preliminary data.</text>
</comment>
<dbReference type="Proteomes" id="UP000533641">
    <property type="component" value="Unassembled WGS sequence"/>
</dbReference>
<protein>
    <submittedName>
        <fullName evidence="2">Isopropylmalate/homocitrate/citramalate synthase</fullName>
    </submittedName>
</protein>
<name>A0A7W6WFV0_9HYPH</name>
<dbReference type="Gene3D" id="3.20.20.70">
    <property type="entry name" value="Aldolase class I"/>
    <property type="match status" value="1"/>
</dbReference>
<gene>
    <name evidence="2" type="ORF">GGE12_004418</name>
</gene>
<organism evidence="2 3">
    <name type="scientific">Rhizobium mongolense</name>
    <dbReference type="NCBI Taxonomy" id="57676"/>
    <lineage>
        <taxon>Bacteria</taxon>
        <taxon>Pseudomonadati</taxon>
        <taxon>Pseudomonadota</taxon>
        <taxon>Alphaproteobacteria</taxon>
        <taxon>Hyphomicrobiales</taxon>
        <taxon>Rhizobiaceae</taxon>
        <taxon>Rhizobium/Agrobacterium group</taxon>
        <taxon>Rhizobium</taxon>
    </lineage>
</organism>
<dbReference type="GO" id="GO:0003824">
    <property type="term" value="F:catalytic activity"/>
    <property type="evidence" value="ECO:0007669"/>
    <property type="project" value="InterPro"/>
</dbReference>
<dbReference type="InterPro" id="IPR000891">
    <property type="entry name" value="PYR_CT"/>
</dbReference>
<dbReference type="Pfam" id="PF00682">
    <property type="entry name" value="HMGL-like"/>
    <property type="match status" value="1"/>
</dbReference>
<dbReference type="PROSITE" id="PS50991">
    <property type="entry name" value="PYR_CT"/>
    <property type="match status" value="1"/>
</dbReference>
<evidence type="ECO:0000313" key="3">
    <source>
        <dbReference type="Proteomes" id="UP000533641"/>
    </source>
</evidence>
<evidence type="ECO:0000259" key="1">
    <source>
        <dbReference type="PROSITE" id="PS50991"/>
    </source>
</evidence>
<sequence>MTRSIFLNDTTLRDGCNDASRADRNHLARVIETAARAGASRVRLADRVGVLDPF</sequence>